<dbReference type="AlphaFoldDB" id="A0A9D1SYY8"/>
<sequence length="176" mass="21117">MSTRSYICKELPNGKYKTIYCHFDGYVDHNGLFLNDIYNTEKKVDELINLGNLSSLGLVIKPSKKKEHTFENPQRYVCVAYGRDRNEENQEAKELTLKDMFKNYWIEYFYIFTKDKKWVYSDSWFNDKKIEKVTEEELKYTFKSLSDEVNNQCSDEQRKELKEMVKALESENDEEM</sequence>
<name>A0A9D1SYY8_9FIRM</name>
<reference evidence="1" key="2">
    <citation type="journal article" date="2021" name="PeerJ">
        <title>Extensive microbial diversity within the chicken gut microbiome revealed by metagenomics and culture.</title>
        <authorList>
            <person name="Gilroy R."/>
            <person name="Ravi A."/>
            <person name="Getino M."/>
            <person name="Pursley I."/>
            <person name="Horton D.L."/>
            <person name="Alikhan N.F."/>
            <person name="Baker D."/>
            <person name="Gharbi K."/>
            <person name="Hall N."/>
            <person name="Watson M."/>
            <person name="Adriaenssens E.M."/>
            <person name="Foster-Nyarko E."/>
            <person name="Jarju S."/>
            <person name="Secka A."/>
            <person name="Antonio M."/>
            <person name="Oren A."/>
            <person name="Chaudhuri R.R."/>
            <person name="La Ragione R."/>
            <person name="Hildebrand F."/>
            <person name="Pallen M.J."/>
        </authorList>
    </citation>
    <scope>NUCLEOTIDE SEQUENCE</scope>
    <source>
        <strain evidence="1">CHK186-9395</strain>
    </source>
</reference>
<evidence type="ECO:0000313" key="1">
    <source>
        <dbReference type="EMBL" id="HIV01734.1"/>
    </source>
</evidence>
<protein>
    <submittedName>
        <fullName evidence="1">Uncharacterized protein</fullName>
    </submittedName>
</protein>
<dbReference type="Proteomes" id="UP000886861">
    <property type="component" value="Unassembled WGS sequence"/>
</dbReference>
<accession>A0A9D1SYY8</accession>
<reference evidence="1" key="1">
    <citation type="submission" date="2020-10" db="EMBL/GenBank/DDBJ databases">
        <authorList>
            <person name="Gilroy R."/>
        </authorList>
    </citation>
    <scope>NUCLEOTIDE SEQUENCE</scope>
    <source>
        <strain evidence="1">CHK186-9395</strain>
    </source>
</reference>
<gene>
    <name evidence="1" type="ORF">IAA62_04200</name>
</gene>
<comment type="caution">
    <text evidence="1">The sequence shown here is derived from an EMBL/GenBank/DDBJ whole genome shotgun (WGS) entry which is preliminary data.</text>
</comment>
<evidence type="ECO:0000313" key="2">
    <source>
        <dbReference type="Proteomes" id="UP000886861"/>
    </source>
</evidence>
<dbReference type="EMBL" id="DVOJ01000015">
    <property type="protein sequence ID" value="HIV01734.1"/>
    <property type="molecule type" value="Genomic_DNA"/>
</dbReference>
<organism evidence="1 2">
    <name type="scientific">Candidatus Caccopulliclostridium gallistercoris</name>
    <dbReference type="NCBI Taxonomy" id="2840719"/>
    <lineage>
        <taxon>Bacteria</taxon>
        <taxon>Bacillati</taxon>
        <taxon>Bacillota</taxon>
        <taxon>Clostridia</taxon>
        <taxon>Candidatus Caccopulliclostridium</taxon>
    </lineage>
</organism>
<proteinExistence type="predicted"/>